<evidence type="ECO:0000313" key="1">
    <source>
        <dbReference type="EMBL" id="KAL2718065.1"/>
    </source>
</evidence>
<reference evidence="1 2" key="1">
    <citation type="journal article" date="2024" name="Ann. Entomol. Soc. Am.">
        <title>Genomic analyses of the southern and eastern yellowjacket wasps (Hymenoptera: Vespidae) reveal evolutionary signatures of social life.</title>
        <authorList>
            <person name="Catto M.A."/>
            <person name="Caine P.B."/>
            <person name="Orr S.E."/>
            <person name="Hunt B.G."/>
            <person name="Goodisman M.A.D."/>
        </authorList>
    </citation>
    <scope>NUCLEOTIDE SEQUENCE [LARGE SCALE GENOMIC DNA]</scope>
    <source>
        <strain evidence="1">233</strain>
        <tissue evidence="1">Head and thorax</tissue>
    </source>
</reference>
<dbReference type="AlphaFoldDB" id="A0ABD2AC08"/>
<dbReference type="EMBL" id="JAUDFV010000152">
    <property type="protein sequence ID" value="KAL2718065.1"/>
    <property type="molecule type" value="Genomic_DNA"/>
</dbReference>
<name>A0ABD2AC08_VESSQ</name>
<keyword evidence="2" id="KW-1185">Reference proteome</keyword>
<organism evidence="1 2">
    <name type="scientific">Vespula squamosa</name>
    <name type="common">Southern yellow jacket</name>
    <name type="synonym">Wasp</name>
    <dbReference type="NCBI Taxonomy" id="30214"/>
    <lineage>
        <taxon>Eukaryota</taxon>
        <taxon>Metazoa</taxon>
        <taxon>Ecdysozoa</taxon>
        <taxon>Arthropoda</taxon>
        <taxon>Hexapoda</taxon>
        <taxon>Insecta</taxon>
        <taxon>Pterygota</taxon>
        <taxon>Neoptera</taxon>
        <taxon>Endopterygota</taxon>
        <taxon>Hymenoptera</taxon>
        <taxon>Apocrita</taxon>
        <taxon>Aculeata</taxon>
        <taxon>Vespoidea</taxon>
        <taxon>Vespidae</taxon>
        <taxon>Vespinae</taxon>
        <taxon>Vespula</taxon>
    </lineage>
</organism>
<protein>
    <submittedName>
        <fullName evidence="1">Uncharacterized protein</fullName>
    </submittedName>
</protein>
<accession>A0ABD2AC08</accession>
<dbReference type="Proteomes" id="UP001607302">
    <property type="component" value="Unassembled WGS sequence"/>
</dbReference>
<sequence>MRNITTHAIMNQIPRDQTRNRSKNVHSRRSKMCFLTKITNSYLIAFDDKNLPLGDRDNANR</sequence>
<gene>
    <name evidence="1" type="ORF">V1478_011941</name>
</gene>
<evidence type="ECO:0000313" key="2">
    <source>
        <dbReference type="Proteomes" id="UP001607302"/>
    </source>
</evidence>
<proteinExistence type="predicted"/>
<comment type="caution">
    <text evidence="1">The sequence shown here is derived from an EMBL/GenBank/DDBJ whole genome shotgun (WGS) entry which is preliminary data.</text>
</comment>